<dbReference type="GO" id="GO:0003677">
    <property type="term" value="F:DNA binding"/>
    <property type="evidence" value="ECO:0007669"/>
    <property type="project" value="InterPro"/>
</dbReference>
<feature type="compositionally biased region" description="Polar residues" evidence="3">
    <location>
        <begin position="426"/>
        <end position="447"/>
    </location>
</feature>
<name>A0AA39WI41_9PEZI</name>
<feature type="compositionally biased region" description="Low complexity" evidence="3">
    <location>
        <begin position="497"/>
        <end position="516"/>
    </location>
</feature>
<dbReference type="GO" id="GO:0006355">
    <property type="term" value="P:regulation of DNA-templated transcription"/>
    <property type="evidence" value="ECO:0007669"/>
    <property type="project" value="InterPro"/>
</dbReference>
<dbReference type="InterPro" id="IPR000637">
    <property type="entry name" value="HMGI/Y_DNA-bd_CS"/>
</dbReference>
<keyword evidence="2" id="KW-0539">Nucleus</keyword>
<keyword evidence="5" id="KW-1185">Reference proteome</keyword>
<feature type="region of interest" description="Disordered" evidence="3">
    <location>
        <begin position="390"/>
        <end position="521"/>
    </location>
</feature>
<evidence type="ECO:0000313" key="4">
    <source>
        <dbReference type="EMBL" id="KAK0615820.1"/>
    </source>
</evidence>
<dbReference type="PRINTS" id="PR00929">
    <property type="entry name" value="ATHOOK"/>
</dbReference>
<dbReference type="AlphaFoldDB" id="A0AA39WI41"/>
<evidence type="ECO:0000256" key="3">
    <source>
        <dbReference type="SAM" id="MobiDB-lite"/>
    </source>
</evidence>
<feature type="compositionally biased region" description="Low complexity" evidence="3">
    <location>
        <begin position="605"/>
        <end position="615"/>
    </location>
</feature>
<evidence type="ECO:0000256" key="2">
    <source>
        <dbReference type="ARBA" id="ARBA00023242"/>
    </source>
</evidence>
<reference evidence="4" key="1">
    <citation type="submission" date="2023-06" db="EMBL/GenBank/DDBJ databases">
        <title>Genome-scale phylogeny and comparative genomics of the fungal order Sordariales.</title>
        <authorList>
            <consortium name="Lawrence Berkeley National Laboratory"/>
            <person name="Hensen N."/>
            <person name="Bonometti L."/>
            <person name="Westerberg I."/>
            <person name="Brannstrom I.O."/>
            <person name="Guillou S."/>
            <person name="Cros-Aarteil S."/>
            <person name="Calhoun S."/>
            <person name="Haridas S."/>
            <person name="Kuo A."/>
            <person name="Mondo S."/>
            <person name="Pangilinan J."/>
            <person name="Riley R."/>
            <person name="LaButti K."/>
            <person name="Andreopoulos B."/>
            <person name="Lipzen A."/>
            <person name="Chen C."/>
            <person name="Yanf M."/>
            <person name="Daum C."/>
            <person name="Ng V."/>
            <person name="Clum A."/>
            <person name="Steindorff A."/>
            <person name="Ohm R."/>
            <person name="Martin F."/>
            <person name="Silar P."/>
            <person name="Natvig D."/>
            <person name="Lalanne C."/>
            <person name="Gautier V."/>
            <person name="Ament-velasquez S.L."/>
            <person name="Kruys A."/>
            <person name="Hutchinson M.I."/>
            <person name="Powell A.J."/>
            <person name="Barry K."/>
            <person name="Miller A.N."/>
            <person name="Grigoriev I.V."/>
            <person name="Debuchy R."/>
            <person name="Gladieux P."/>
            <person name="Thoren M.H."/>
            <person name="Johannesson H."/>
        </authorList>
    </citation>
    <scope>NUCLEOTIDE SEQUENCE</scope>
    <source>
        <strain evidence="4">SMH3391-2</strain>
    </source>
</reference>
<comment type="caution">
    <text evidence="4">The sequence shown here is derived from an EMBL/GenBank/DDBJ whole genome shotgun (WGS) entry which is preliminary data.</text>
</comment>
<dbReference type="Proteomes" id="UP001174934">
    <property type="component" value="Unassembled WGS sequence"/>
</dbReference>
<proteinExistence type="predicted"/>
<dbReference type="PROSITE" id="PS00354">
    <property type="entry name" value="HMGI_Y"/>
    <property type="match status" value="1"/>
</dbReference>
<feature type="region of interest" description="Disordered" evidence="3">
    <location>
        <begin position="533"/>
        <end position="625"/>
    </location>
</feature>
<sequence>MPEFLDPAEMRNALRTRTVAALEGFAANPGRLDSQLNNRFGREEPPPYSSSTESYYEEEDDPFYSAQPITDREIDAILEPPLDDNEQEKVGLRVYDEYAPGRRYQDEVHRESKRLDDFIESKHVSYPMMNYLFSTWKRSDQRRAVVIRHNIRKRWEKLGVWNPEWGIPGRVNKMANDRTWDWKWKWQHKSSAPEWYSGGRVGYSPDKNSQHPVTRAIKLRQGLHHGEHAPVLPRSRLPDDASPSQAESFITSRPWFTLSLETAERGVKLDRVPEQRTLGPLKTMEEIWKERGDWKDEWELVTYNHETPVLGWKWRHESPSPEPEDLTPLNNIGITDLNDYSPSEVDALEAIPPPSPRTIYGLRFLTFHPSLGAEYDRLLNAPLGLRVDDPIPPKFFDQADDEPPHQPPAEPESPDASDPSSPPWRSAQSAAVMKSNQSPPPSTTATKRSVPARPPTELETPSKRGRGRPRKSAATTADVLPGKKPTSAISKPKAKKGAVAAAPAAAAAAATSASSKTRGRKATAITAALGQGVAAAAVATKKPNDPPPAPPTLPSAARARPIPAARPPPPTETETPSNKRGKGRPSKQAGKKPTSAISKAKKAHAPAALIQAPAPTRTRGKKAAARIDEEIVAAVAAATKKRGRGRPSKG</sequence>
<comment type="subcellular location">
    <subcellularLocation>
        <location evidence="1">Nucleus</location>
    </subcellularLocation>
</comment>
<evidence type="ECO:0000313" key="5">
    <source>
        <dbReference type="Proteomes" id="UP001174934"/>
    </source>
</evidence>
<organism evidence="4 5">
    <name type="scientific">Bombardia bombarda</name>
    <dbReference type="NCBI Taxonomy" id="252184"/>
    <lineage>
        <taxon>Eukaryota</taxon>
        <taxon>Fungi</taxon>
        <taxon>Dikarya</taxon>
        <taxon>Ascomycota</taxon>
        <taxon>Pezizomycotina</taxon>
        <taxon>Sordariomycetes</taxon>
        <taxon>Sordariomycetidae</taxon>
        <taxon>Sordariales</taxon>
        <taxon>Lasiosphaeriaceae</taxon>
        <taxon>Bombardia</taxon>
    </lineage>
</organism>
<accession>A0AA39WI41</accession>
<evidence type="ECO:0000256" key="1">
    <source>
        <dbReference type="ARBA" id="ARBA00004123"/>
    </source>
</evidence>
<protein>
    <submittedName>
        <fullName evidence="4">Uncharacterized protein</fullName>
    </submittedName>
</protein>
<gene>
    <name evidence="4" type="ORF">B0T17DRAFT_356825</name>
</gene>
<dbReference type="InterPro" id="IPR017956">
    <property type="entry name" value="AT_hook_DNA-bd_motif"/>
</dbReference>
<dbReference type="GO" id="GO:0005634">
    <property type="term" value="C:nucleus"/>
    <property type="evidence" value="ECO:0007669"/>
    <property type="project" value="UniProtKB-SubCell"/>
</dbReference>
<feature type="compositionally biased region" description="Low complexity" evidence="3">
    <location>
        <begin position="554"/>
        <end position="563"/>
    </location>
</feature>
<feature type="region of interest" description="Disordered" evidence="3">
    <location>
        <begin position="28"/>
        <end position="57"/>
    </location>
</feature>
<dbReference type="EMBL" id="JAULSR010000006">
    <property type="protein sequence ID" value="KAK0615820.1"/>
    <property type="molecule type" value="Genomic_DNA"/>
</dbReference>